<evidence type="ECO:0000256" key="7">
    <source>
        <dbReference type="ARBA" id="ARBA00023316"/>
    </source>
</evidence>
<dbReference type="EMBL" id="JBDFQZ010000002">
    <property type="protein sequence ID" value="KAK9748628.1"/>
    <property type="molecule type" value="Genomic_DNA"/>
</dbReference>
<evidence type="ECO:0000256" key="4">
    <source>
        <dbReference type="ARBA" id="ARBA00022692"/>
    </source>
</evidence>
<dbReference type="Gene3D" id="3.90.550.10">
    <property type="entry name" value="Spore Coat Polysaccharide Biosynthesis Protein SpsA, Chain A"/>
    <property type="match status" value="1"/>
</dbReference>
<comment type="caution">
    <text evidence="12">The sequence shown here is derived from an EMBL/GenBank/DDBJ whole genome shotgun (WGS) entry which is preliminary data.</text>
</comment>
<dbReference type="Pfam" id="PF03552">
    <property type="entry name" value="Cellulose_synt"/>
    <property type="match status" value="1"/>
</dbReference>
<keyword evidence="13" id="KW-1185">Reference proteome</keyword>
<evidence type="ECO:0000256" key="6">
    <source>
        <dbReference type="ARBA" id="ARBA00023136"/>
    </source>
</evidence>
<dbReference type="GO" id="GO:0016020">
    <property type="term" value="C:membrane"/>
    <property type="evidence" value="ECO:0007669"/>
    <property type="project" value="InterPro"/>
</dbReference>
<dbReference type="SUPFAM" id="SSF53448">
    <property type="entry name" value="Nucleotide-diphospho-sugar transferases"/>
    <property type="match status" value="1"/>
</dbReference>
<feature type="active site" evidence="8">
    <location>
        <position position="579"/>
    </location>
</feature>
<protein>
    <submittedName>
        <fullName evidence="12">Uncharacterized protein</fullName>
    </submittedName>
</protein>
<dbReference type="GO" id="GO:0012505">
    <property type="term" value="C:endomembrane system"/>
    <property type="evidence" value="ECO:0007669"/>
    <property type="project" value="UniProtKB-SubCell"/>
</dbReference>
<organism evidence="12 13">
    <name type="scientific">Saponaria officinalis</name>
    <name type="common">Common soapwort</name>
    <name type="synonym">Lychnis saponaria</name>
    <dbReference type="NCBI Taxonomy" id="3572"/>
    <lineage>
        <taxon>Eukaryota</taxon>
        <taxon>Viridiplantae</taxon>
        <taxon>Streptophyta</taxon>
        <taxon>Embryophyta</taxon>
        <taxon>Tracheophyta</taxon>
        <taxon>Spermatophyta</taxon>
        <taxon>Magnoliopsida</taxon>
        <taxon>eudicotyledons</taxon>
        <taxon>Gunneridae</taxon>
        <taxon>Pentapetalae</taxon>
        <taxon>Caryophyllales</taxon>
        <taxon>Caryophyllaceae</taxon>
        <taxon>Caryophylleae</taxon>
        <taxon>Saponaria</taxon>
    </lineage>
</organism>
<feature type="binding site" evidence="10">
    <location>
        <position position="318"/>
    </location>
    <ligand>
        <name>Mn(2+)</name>
        <dbReference type="ChEBI" id="CHEBI:29035"/>
    </ligand>
</feature>
<dbReference type="Proteomes" id="UP001443914">
    <property type="component" value="Unassembled WGS sequence"/>
</dbReference>
<reference evidence="12" key="1">
    <citation type="submission" date="2024-03" db="EMBL/GenBank/DDBJ databases">
        <title>WGS assembly of Saponaria officinalis var. Norfolk2.</title>
        <authorList>
            <person name="Jenkins J."/>
            <person name="Shu S."/>
            <person name="Grimwood J."/>
            <person name="Barry K."/>
            <person name="Goodstein D."/>
            <person name="Schmutz J."/>
            <person name="Leebens-Mack J."/>
            <person name="Osbourn A."/>
        </authorList>
    </citation>
    <scope>NUCLEOTIDE SEQUENCE [LARGE SCALE GENOMIC DNA]</scope>
    <source>
        <strain evidence="12">JIC</strain>
    </source>
</reference>
<feature type="transmembrane region" description="Helical" evidence="11">
    <location>
        <begin position="807"/>
        <end position="829"/>
    </location>
</feature>
<evidence type="ECO:0000256" key="1">
    <source>
        <dbReference type="ARBA" id="ARBA00004127"/>
    </source>
</evidence>
<dbReference type="GO" id="GO:0030244">
    <property type="term" value="P:cellulose biosynthetic process"/>
    <property type="evidence" value="ECO:0007669"/>
    <property type="project" value="InterPro"/>
</dbReference>
<evidence type="ECO:0000256" key="2">
    <source>
        <dbReference type="ARBA" id="ARBA00022676"/>
    </source>
</evidence>
<dbReference type="PANTHER" id="PTHR13301">
    <property type="entry name" value="X-BOX TRANSCRIPTION FACTOR-RELATED"/>
    <property type="match status" value="1"/>
</dbReference>
<feature type="binding site" evidence="9">
    <location>
        <position position="317"/>
    </location>
    <ligand>
        <name>UDP-alpha-D-glucose</name>
        <dbReference type="ChEBI" id="CHEBI:58885"/>
    </ligand>
</feature>
<keyword evidence="5 11" id="KW-1133">Transmembrane helix</keyword>
<feature type="binding site" evidence="9">
    <location>
        <position position="136"/>
    </location>
    <ligand>
        <name>UDP-alpha-D-glucose</name>
        <dbReference type="ChEBI" id="CHEBI:58885"/>
    </ligand>
</feature>
<feature type="transmembrane region" description="Helical" evidence="11">
    <location>
        <begin position="70"/>
        <end position="90"/>
    </location>
</feature>
<dbReference type="AlphaFoldDB" id="A0AAW1MRT9"/>
<evidence type="ECO:0000256" key="9">
    <source>
        <dbReference type="PIRSR" id="PIRSR605150-2"/>
    </source>
</evidence>
<feature type="binding site" evidence="9">
    <location>
        <position position="137"/>
    </location>
    <ligand>
        <name>UDP-alpha-D-glucose</name>
        <dbReference type="ChEBI" id="CHEBI:58885"/>
    </ligand>
</feature>
<evidence type="ECO:0000256" key="3">
    <source>
        <dbReference type="ARBA" id="ARBA00022679"/>
    </source>
</evidence>
<feature type="binding site" evidence="10">
    <location>
        <position position="342"/>
    </location>
    <ligand>
        <name>Mn(2+)</name>
        <dbReference type="ChEBI" id="CHEBI:29035"/>
    </ligand>
</feature>
<evidence type="ECO:0000313" key="12">
    <source>
        <dbReference type="EMBL" id="KAK9748628.1"/>
    </source>
</evidence>
<feature type="transmembrane region" description="Helical" evidence="11">
    <location>
        <begin position="723"/>
        <end position="741"/>
    </location>
</feature>
<keyword evidence="4 11" id="KW-0812">Transmembrane</keyword>
<evidence type="ECO:0000256" key="10">
    <source>
        <dbReference type="PIRSR" id="PIRSR605150-3"/>
    </source>
</evidence>
<keyword evidence="6 11" id="KW-0472">Membrane</keyword>
<dbReference type="InterPro" id="IPR005150">
    <property type="entry name" value="Cellulose_synth"/>
</dbReference>
<accession>A0AAW1MRT9</accession>
<name>A0AAW1MRT9_SAPOF</name>
<dbReference type="InterPro" id="IPR029044">
    <property type="entry name" value="Nucleotide-diphossugar_trans"/>
</dbReference>
<feature type="active site" evidence="8">
    <location>
        <position position="166"/>
    </location>
</feature>
<dbReference type="GO" id="GO:0016760">
    <property type="term" value="F:cellulose synthase (UDP-forming) activity"/>
    <property type="evidence" value="ECO:0007669"/>
    <property type="project" value="InterPro"/>
</dbReference>
<feature type="transmembrane region" description="Helical" evidence="11">
    <location>
        <begin position="841"/>
        <end position="859"/>
    </location>
</feature>
<keyword evidence="7" id="KW-0961">Cell wall biogenesis/degradation</keyword>
<feature type="transmembrane region" description="Helical" evidence="11">
    <location>
        <begin position="44"/>
        <end position="64"/>
    </location>
</feature>
<sequence>MGKLRITRLETEASKKNYGDQYDFEAYRPLTTKETLPPSIICPYLLLVILRIIALILTLAWRLVHPNKDALLLWGLSIACEFWFGLAWLLDQLPKLRPVKRKTDLKLLEEKFKIKEELYSDLPAIDIFVTTTDPDKEPPLTTANTILSILAADYPAERLSCYLSDDGASYFTYNVMFVVAKFSKLWVPFCRKHNIEPRNPDYYFSKKKDPLKGMVHPDFVQDYNLVKKKYDQFKVYINGLPQSELLSKENEEKYWSGAWSHSKVEGHSVQNHDAIVEVVLKPGKSDCKDISLEGVDTNLPILVYISREKRPNFDPNKKAGAMNALMRASAILSNGPFILNLDCDHYIYNSKAMKEAICFMLDRGGDGICYVQFPQRFDGIDPSDRYANKNAVFFDVIMRCHDGIQGPFYVGTGCVFRRVALYGIDPPKLKRYGPTFSDILTYRKTSTKEDEKYIKLCMKDDQDINKLESITFGKLTKEDDKFIELCTKDDQDINTLESIFGKSKPLIESFDNAEKEGLPLNDHLSVRNGRQPGMIAERDRIILDDDKIEEAKKAISCWFEDGTEWGKQRGWIYGSLTEDVVTGYTMHNRGWESVYCVPTPDAFRGTAPINLTDRLHQVLRWATGSVEIFFSHNNAFYASDKMKMLQRIAYINLATYPFTSILLTIYCYVPAISLFNNKYVVRDLSPTFLGLLLTITATLCLLALLEIKWSGISLEQYWRNQQFWLMSGTSAHLFAVLQGLLKVVCKLEIKFNVTSKSTHDEDDDDEFADLYVVKWSTLMIPLILIMVFNVLAIAVGFTRAAYSTTPIWGSLIGGVFFSVWVLSHLHPFILGLRGKGDMPGIIYIWSAIIAITISLLWVVKPTASDSQVILKV</sequence>
<feature type="transmembrane region" description="Helical" evidence="11">
    <location>
        <begin position="687"/>
        <end position="711"/>
    </location>
</feature>
<feature type="transmembrane region" description="Helical" evidence="11">
    <location>
        <begin position="775"/>
        <end position="795"/>
    </location>
</feature>
<comment type="subcellular location">
    <subcellularLocation>
        <location evidence="1">Endomembrane system</location>
        <topology evidence="1">Multi-pass membrane protein</topology>
    </subcellularLocation>
</comment>
<proteinExistence type="predicted"/>
<evidence type="ECO:0000313" key="13">
    <source>
        <dbReference type="Proteomes" id="UP001443914"/>
    </source>
</evidence>
<feature type="transmembrane region" description="Helical" evidence="11">
    <location>
        <begin position="649"/>
        <end position="675"/>
    </location>
</feature>
<evidence type="ECO:0000256" key="5">
    <source>
        <dbReference type="ARBA" id="ARBA00022989"/>
    </source>
</evidence>
<feature type="binding site" evidence="9">
    <location>
        <position position="166"/>
    </location>
    <ligand>
        <name>UDP-alpha-D-glucose</name>
        <dbReference type="ChEBI" id="CHEBI:58885"/>
    </ligand>
</feature>
<keyword evidence="3" id="KW-0808">Transferase</keyword>
<dbReference type="GO" id="GO:0071555">
    <property type="term" value="P:cell wall organization"/>
    <property type="evidence" value="ECO:0007669"/>
    <property type="project" value="UniProtKB-KW"/>
</dbReference>
<gene>
    <name evidence="12" type="ORF">RND81_02G070300</name>
</gene>
<evidence type="ECO:0000256" key="11">
    <source>
        <dbReference type="SAM" id="Phobius"/>
    </source>
</evidence>
<keyword evidence="2" id="KW-0328">Glycosyltransferase</keyword>
<evidence type="ECO:0000256" key="8">
    <source>
        <dbReference type="PIRSR" id="PIRSR605150-1"/>
    </source>
</evidence>